<dbReference type="OrthoDB" id="9807812at2"/>
<dbReference type="HOGENOM" id="CLU_2395015_0_0_5"/>
<sequence>MPAFPGQASWEGNGDIRGSFHATRGMNAFRVDPDSPCFEGVFRQDKRVAAHCTSGLWSVLPVATRQDLGFAAAHGKDRFSDWVVQGRPLTKDA</sequence>
<evidence type="ECO:0000313" key="1">
    <source>
        <dbReference type="EMBL" id="ABV92999.1"/>
    </source>
</evidence>
<dbReference type="eggNOG" id="COG0607">
    <property type="taxonomic scope" value="Bacteria"/>
</dbReference>
<dbReference type="RefSeq" id="WP_012177929.1">
    <property type="nucleotide sequence ID" value="NC_009952.1"/>
</dbReference>
<keyword evidence="2" id="KW-1185">Reference proteome</keyword>
<dbReference type="SUPFAM" id="SSF52821">
    <property type="entry name" value="Rhodanese/Cell cycle control phosphatase"/>
    <property type="match status" value="1"/>
</dbReference>
<protein>
    <submittedName>
        <fullName evidence="1">Uncharacterized protein</fullName>
    </submittedName>
</protein>
<dbReference type="Proteomes" id="UP000006833">
    <property type="component" value="Chromosome"/>
</dbReference>
<dbReference type="EMBL" id="CP000830">
    <property type="protein sequence ID" value="ABV92999.1"/>
    <property type="molecule type" value="Genomic_DNA"/>
</dbReference>
<dbReference type="STRING" id="398580.Dshi_1257"/>
<dbReference type="Gene3D" id="3.40.250.10">
    <property type="entry name" value="Rhodanese-like domain"/>
    <property type="match status" value="1"/>
</dbReference>
<reference evidence="2" key="1">
    <citation type="journal article" date="2010" name="ISME J.">
        <title>The complete genome sequence of the algal symbiont Dinoroseobacter shibae: a hitchhiker's guide to life in the sea.</title>
        <authorList>
            <person name="Wagner-Dobler I."/>
            <person name="Ballhausen B."/>
            <person name="Berger M."/>
            <person name="Brinkhoff T."/>
            <person name="Buchholz I."/>
            <person name="Bunk B."/>
            <person name="Cypionka H."/>
            <person name="Daniel R."/>
            <person name="Drepper T."/>
            <person name="Gerdts G."/>
            <person name="Hahnke S."/>
            <person name="Han C."/>
            <person name="Jahn D."/>
            <person name="Kalhoefer D."/>
            <person name="Kiss H."/>
            <person name="Klenk H.P."/>
            <person name="Kyrpides N."/>
            <person name="Liebl W."/>
            <person name="Liesegang H."/>
            <person name="Meincke L."/>
            <person name="Pati A."/>
            <person name="Petersen J."/>
            <person name="Piekarski T."/>
            <person name="Pommerenke C."/>
            <person name="Pradella S."/>
            <person name="Pukall R."/>
            <person name="Rabus R."/>
            <person name="Stackebrandt E."/>
            <person name="Thole S."/>
            <person name="Thompson L."/>
            <person name="Tielen P."/>
            <person name="Tomasch J."/>
            <person name="von Jan M."/>
            <person name="Wanphrut N."/>
            <person name="Wichels A."/>
            <person name="Zech H."/>
            <person name="Simon M."/>
        </authorList>
    </citation>
    <scope>NUCLEOTIDE SEQUENCE [LARGE SCALE GENOMIC DNA]</scope>
    <source>
        <strain evidence="2">DSM 16493 / NCIMB 14021 / DFL 12</strain>
    </source>
</reference>
<proteinExistence type="predicted"/>
<gene>
    <name evidence="1" type="ordered locus">Dshi_1257</name>
</gene>
<evidence type="ECO:0000313" key="2">
    <source>
        <dbReference type="Proteomes" id="UP000006833"/>
    </source>
</evidence>
<dbReference type="KEGG" id="dsh:Dshi_1257"/>
<organism evidence="1 2">
    <name type="scientific">Dinoroseobacter shibae (strain DSM 16493 / NCIMB 14021 / DFL 12)</name>
    <dbReference type="NCBI Taxonomy" id="398580"/>
    <lineage>
        <taxon>Bacteria</taxon>
        <taxon>Pseudomonadati</taxon>
        <taxon>Pseudomonadota</taxon>
        <taxon>Alphaproteobacteria</taxon>
        <taxon>Rhodobacterales</taxon>
        <taxon>Roseobacteraceae</taxon>
        <taxon>Dinoroseobacter</taxon>
    </lineage>
</organism>
<dbReference type="AlphaFoldDB" id="A8LIE5"/>
<name>A8LIE5_DINSH</name>
<accession>A8LIE5</accession>
<dbReference type="InterPro" id="IPR036873">
    <property type="entry name" value="Rhodanese-like_dom_sf"/>
</dbReference>